<dbReference type="InterPro" id="IPR011006">
    <property type="entry name" value="CheY-like_superfamily"/>
</dbReference>
<dbReference type="Pfam" id="PF00072">
    <property type="entry name" value="Response_reg"/>
    <property type="match status" value="1"/>
</dbReference>
<comment type="caution">
    <text evidence="4">The sequence shown here is derived from an EMBL/GenBank/DDBJ whole genome shotgun (WGS) entry which is preliminary data.</text>
</comment>
<feature type="domain" description="HTH LytTR-type" evidence="3">
    <location>
        <begin position="142"/>
        <end position="209"/>
    </location>
</feature>
<name>A0A4R6H6Q0_9BACT</name>
<evidence type="ECO:0000313" key="5">
    <source>
        <dbReference type="Proteomes" id="UP000294848"/>
    </source>
</evidence>
<accession>A0A4R6H6Q0</accession>
<dbReference type="GO" id="GO:0003677">
    <property type="term" value="F:DNA binding"/>
    <property type="evidence" value="ECO:0007669"/>
    <property type="project" value="InterPro"/>
</dbReference>
<dbReference type="PROSITE" id="PS50930">
    <property type="entry name" value="HTH_LYTTR"/>
    <property type="match status" value="1"/>
</dbReference>
<dbReference type="FunFam" id="3.40.50.2300:FF:000051">
    <property type="entry name" value="Two-component response regulator yehT"/>
    <property type="match status" value="1"/>
</dbReference>
<dbReference type="PANTHER" id="PTHR37299:SF1">
    <property type="entry name" value="STAGE 0 SPORULATION PROTEIN A HOMOLOG"/>
    <property type="match status" value="1"/>
</dbReference>
<reference evidence="4 5" key="1">
    <citation type="submission" date="2019-03" db="EMBL/GenBank/DDBJ databases">
        <title>Freshwater and sediment microbial communities from various areas in North America, analyzing microbe dynamics in response to fracking.</title>
        <authorList>
            <person name="Lamendella R."/>
        </authorList>
    </citation>
    <scope>NUCLEOTIDE SEQUENCE [LARGE SCALE GENOMIC DNA]</scope>
    <source>
        <strain evidence="4 5">114D</strain>
    </source>
</reference>
<evidence type="ECO:0000259" key="2">
    <source>
        <dbReference type="PROSITE" id="PS50110"/>
    </source>
</evidence>
<organism evidence="4 5">
    <name type="scientific">Sunxiuqinia elliptica</name>
    <dbReference type="NCBI Taxonomy" id="655355"/>
    <lineage>
        <taxon>Bacteria</taxon>
        <taxon>Pseudomonadati</taxon>
        <taxon>Bacteroidota</taxon>
        <taxon>Bacteroidia</taxon>
        <taxon>Marinilabiliales</taxon>
        <taxon>Prolixibacteraceae</taxon>
        <taxon>Sunxiuqinia</taxon>
    </lineage>
</organism>
<keyword evidence="1" id="KW-0597">Phosphoprotein</keyword>
<dbReference type="PANTHER" id="PTHR37299">
    <property type="entry name" value="TRANSCRIPTIONAL REGULATOR-RELATED"/>
    <property type="match status" value="1"/>
</dbReference>
<gene>
    <name evidence="4" type="ORF">DET52_102363</name>
</gene>
<protein>
    <submittedName>
        <fullName evidence="4">LytTR family two component transcriptional regulator</fullName>
    </submittedName>
</protein>
<dbReference type="Pfam" id="PF04397">
    <property type="entry name" value="LytTR"/>
    <property type="match status" value="1"/>
</dbReference>
<dbReference type="SMART" id="SM00850">
    <property type="entry name" value="LytTR"/>
    <property type="match status" value="1"/>
</dbReference>
<evidence type="ECO:0000256" key="1">
    <source>
        <dbReference type="PROSITE-ProRule" id="PRU00169"/>
    </source>
</evidence>
<dbReference type="Proteomes" id="UP000294848">
    <property type="component" value="Unassembled WGS sequence"/>
</dbReference>
<dbReference type="Gene3D" id="3.40.50.2300">
    <property type="match status" value="1"/>
</dbReference>
<evidence type="ECO:0000259" key="3">
    <source>
        <dbReference type="PROSITE" id="PS50930"/>
    </source>
</evidence>
<evidence type="ECO:0000313" key="4">
    <source>
        <dbReference type="EMBL" id="TDO04023.1"/>
    </source>
</evidence>
<dbReference type="SUPFAM" id="SSF52172">
    <property type="entry name" value="CheY-like"/>
    <property type="match status" value="1"/>
</dbReference>
<dbReference type="OrthoDB" id="1490554at2"/>
<feature type="domain" description="Response regulatory" evidence="2">
    <location>
        <begin position="6"/>
        <end position="117"/>
    </location>
</feature>
<dbReference type="RefSeq" id="WP_133464372.1">
    <property type="nucleotide sequence ID" value="NZ_SNWI01000002.1"/>
</dbReference>
<sequence>MEKKVRCLIVDDEPLAIEVLKAHISKLDSIEIAGTASDAVEAFDFLNKNRVDLMFLDINMPEMKGTELVESLKHPPQVIFTTAYREYAIEGYELNVVDYLLKPISFPRFMQAVEKFFFVYNNSNGDDDAVSIHRRNNSEEFLYMREKNMIHKIPVSDVIYVESMGDNLTIYTDDRTVTCRCTISSVQKLLPEADFVRIHRSFIVAIKEITSFSPVSIFIGKKEFSIGSSYRSNVLEALDYKGFLNK</sequence>
<dbReference type="InterPro" id="IPR007492">
    <property type="entry name" value="LytTR_DNA-bd_dom"/>
</dbReference>
<dbReference type="EMBL" id="SNWI01000002">
    <property type="protein sequence ID" value="TDO04023.1"/>
    <property type="molecule type" value="Genomic_DNA"/>
</dbReference>
<dbReference type="InterPro" id="IPR001789">
    <property type="entry name" value="Sig_transdc_resp-reg_receiver"/>
</dbReference>
<dbReference type="InterPro" id="IPR046947">
    <property type="entry name" value="LytR-like"/>
</dbReference>
<proteinExistence type="predicted"/>
<dbReference type="Gene3D" id="2.40.50.1020">
    <property type="entry name" value="LytTr DNA-binding domain"/>
    <property type="match status" value="1"/>
</dbReference>
<feature type="modified residue" description="4-aspartylphosphate" evidence="1">
    <location>
        <position position="57"/>
    </location>
</feature>
<dbReference type="PROSITE" id="PS50110">
    <property type="entry name" value="RESPONSE_REGULATORY"/>
    <property type="match status" value="1"/>
</dbReference>
<dbReference type="AlphaFoldDB" id="A0A4R6H6Q0"/>
<dbReference type="SMART" id="SM00448">
    <property type="entry name" value="REC"/>
    <property type="match status" value="1"/>
</dbReference>
<dbReference type="GO" id="GO:0000156">
    <property type="term" value="F:phosphorelay response regulator activity"/>
    <property type="evidence" value="ECO:0007669"/>
    <property type="project" value="InterPro"/>
</dbReference>